<sequence length="82" mass="9456">MLNGKSLSRAKQINHIYVNYQSKQPLSLFSHDILVAGQSHTSLTTYEWDTRQSHSAKTWKAAPLTRFIKRLWLTSYSVTDSD</sequence>
<protein>
    <submittedName>
        <fullName evidence="1">Uncharacterized protein</fullName>
    </submittedName>
</protein>
<keyword evidence="2" id="KW-1185">Reference proteome</keyword>
<proteinExistence type="predicted"/>
<name>A0A067GZ68_CITSI</name>
<accession>A0A067GZ68</accession>
<dbReference type="EMBL" id="KK784874">
    <property type="protein sequence ID" value="KDO84889.1"/>
    <property type="molecule type" value="Genomic_DNA"/>
</dbReference>
<dbReference type="AlphaFoldDB" id="A0A067GZ68"/>
<dbReference type="Proteomes" id="UP000027120">
    <property type="component" value="Unassembled WGS sequence"/>
</dbReference>
<evidence type="ECO:0000313" key="2">
    <source>
        <dbReference type="Proteomes" id="UP000027120"/>
    </source>
</evidence>
<gene>
    <name evidence="1" type="ORF">CISIN_1g034821mg</name>
</gene>
<evidence type="ECO:0000313" key="1">
    <source>
        <dbReference type="EMBL" id="KDO84889.1"/>
    </source>
</evidence>
<organism evidence="1 2">
    <name type="scientific">Citrus sinensis</name>
    <name type="common">Sweet orange</name>
    <name type="synonym">Citrus aurantium var. sinensis</name>
    <dbReference type="NCBI Taxonomy" id="2711"/>
    <lineage>
        <taxon>Eukaryota</taxon>
        <taxon>Viridiplantae</taxon>
        <taxon>Streptophyta</taxon>
        <taxon>Embryophyta</taxon>
        <taxon>Tracheophyta</taxon>
        <taxon>Spermatophyta</taxon>
        <taxon>Magnoliopsida</taxon>
        <taxon>eudicotyledons</taxon>
        <taxon>Gunneridae</taxon>
        <taxon>Pentapetalae</taxon>
        <taxon>rosids</taxon>
        <taxon>malvids</taxon>
        <taxon>Sapindales</taxon>
        <taxon>Rutaceae</taxon>
        <taxon>Aurantioideae</taxon>
        <taxon>Citrus</taxon>
    </lineage>
</organism>
<reference evidence="1 2" key="1">
    <citation type="submission" date="2014-04" db="EMBL/GenBank/DDBJ databases">
        <authorList>
            <consortium name="International Citrus Genome Consortium"/>
            <person name="Gmitter F."/>
            <person name="Chen C."/>
            <person name="Farmerie W."/>
            <person name="Harkins T."/>
            <person name="Desany B."/>
            <person name="Mohiuddin M."/>
            <person name="Kodira C."/>
            <person name="Borodovsky M."/>
            <person name="Lomsadze A."/>
            <person name="Burns P."/>
            <person name="Jenkins J."/>
            <person name="Prochnik S."/>
            <person name="Shu S."/>
            <person name="Chapman J."/>
            <person name="Pitluck S."/>
            <person name="Schmutz J."/>
            <person name="Rokhsar D."/>
        </authorList>
    </citation>
    <scope>NUCLEOTIDE SEQUENCE</scope>
</reference>